<accession>A0A1X7CVG8</accession>
<keyword evidence="12" id="KW-1185">Reference proteome</keyword>
<evidence type="ECO:0000256" key="7">
    <source>
        <dbReference type="ARBA" id="ARBA00031969"/>
    </source>
</evidence>
<proteinExistence type="inferred from homology"/>
<dbReference type="PROSITE" id="PS00705">
    <property type="entry name" value="PROK_CO2_ANHYDRASE_2"/>
    <property type="match status" value="1"/>
</dbReference>
<evidence type="ECO:0000256" key="6">
    <source>
        <dbReference type="ARBA" id="ARBA00023239"/>
    </source>
</evidence>
<feature type="binding site" evidence="9">
    <location>
        <position position="106"/>
    </location>
    <ligand>
        <name>Zn(2+)</name>
        <dbReference type="ChEBI" id="CHEBI:29105"/>
    </ligand>
</feature>
<dbReference type="PANTHER" id="PTHR11002:SF76">
    <property type="entry name" value="CARBONIC ANHYDRASE"/>
    <property type="match status" value="1"/>
</dbReference>
<dbReference type="RefSeq" id="WP_085100107.1">
    <property type="nucleotide sequence ID" value="NZ_FWZU01000002.1"/>
</dbReference>
<evidence type="ECO:0000256" key="5">
    <source>
        <dbReference type="ARBA" id="ARBA00022833"/>
    </source>
</evidence>
<keyword evidence="6 10" id="KW-0456">Lyase</keyword>
<dbReference type="Pfam" id="PF00484">
    <property type="entry name" value="Pro_CA"/>
    <property type="match status" value="1"/>
</dbReference>
<evidence type="ECO:0000256" key="4">
    <source>
        <dbReference type="ARBA" id="ARBA00022723"/>
    </source>
</evidence>
<dbReference type="EC" id="4.2.1.1" evidence="2 10"/>
<dbReference type="GO" id="GO:0004089">
    <property type="term" value="F:carbonate dehydratase activity"/>
    <property type="evidence" value="ECO:0007669"/>
    <property type="project" value="UniProtKB-UniRule"/>
</dbReference>
<evidence type="ECO:0000313" key="12">
    <source>
        <dbReference type="Proteomes" id="UP000192906"/>
    </source>
</evidence>
<sequence length="223" mass="25258">MKEIRKFINGFKEFRKEYYCRDDSPFLELQDHQAPSTMVIACSDSRTDPSLILQCEPGEIFVVRNIANIVPPYEPDTKLHGVSSALEYAVKFLKVQNIIILGHSSCGGIKSLMADEISEEDEFISRWLSVLSSVREKVRAHYQSVSVEACTACEMASILHSLNNLLTFPWIAEQVENGTLEIHGWYFDLKDGHLLSYNDESRLFEPLTLPILPLCGSVVNQTE</sequence>
<organism evidence="11 12">
    <name type="scientific">Desulfovibrio gilichinskyi</name>
    <dbReference type="NCBI Taxonomy" id="1519643"/>
    <lineage>
        <taxon>Bacteria</taxon>
        <taxon>Pseudomonadati</taxon>
        <taxon>Thermodesulfobacteriota</taxon>
        <taxon>Desulfovibrionia</taxon>
        <taxon>Desulfovibrionales</taxon>
        <taxon>Desulfovibrionaceae</taxon>
        <taxon>Desulfovibrio</taxon>
    </lineage>
</organism>
<dbReference type="Gene3D" id="3.40.1050.10">
    <property type="entry name" value="Carbonic anhydrase"/>
    <property type="match status" value="1"/>
</dbReference>
<evidence type="ECO:0000256" key="3">
    <source>
        <dbReference type="ARBA" id="ARBA00014628"/>
    </source>
</evidence>
<comment type="catalytic activity">
    <reaction evidence="8 10">
        <text>hydrogencarbonate + H(+) = CO2 + H2O</text>
        <dbReference type="Rhea" id="RHEA:10748"/>
        <dbReference type="ChEBI" id="CHEBI:15377"/>
        <dbReference type="ChEBI" id="CHEBI:15378"/>
        <dbReference type="ChEBI" id="CHEBI:16526"/>
        <dbReference type="ChEBI" id="CHEBI:17544"/>
        <dbReference type="EC" id="4.2.1.1"/>
    </reaction>
</comment>
<dbReference type="GO" id="GO:0015976">
    <property type="term" value="P:carbon utilization"/>
    <property type="evidence" value="ECO:0007669"/>
    <property type="project" value="InterPro"/>
</dbReference>
<dbReference type="Proteomes" id="UP000192906">
    <property type="component" value="Unassembled WGS sequence"/>
</dbReference>
<reference evidence="12" key="1">
    <citation type="submission" date="2017-04" db="EMBL/GenBank/DDBJ databases">
        <authorList>
            <person name="Varghese N."/>
            <person name="Submissions S."/>
        </authorList>
    </citation>
    <scope>NUCLEOTIDE SEQUENCE [LARGE SCALE GENOMIC DNA]</scope>
    <source>
        <strain evidence="12">K3S</strain>
    </source>
</reference>
<dbReference type="FunFam" id="3.40.1050.10:FF:000003">
    <property type="entry name" value="Carbonic anhydrase"/>
    <property type="match status" value="1"/>
</dbReference>
<evidence type="ECO:0000256" key="1">
    <source>
        <dbReference type="ARBA" id="ARBA00006217"/>
    </source>
</evidence>
<evidence type="ECO:0000256" key="9">
    <source>
        <dbReference type="PIRSR" id="PIRSR601765-1"/>
    </source>
</evidence>
<dbReference type="EMBL" id="FWZU01000002">
    <property type="protein sequence ID" value="SMF03927.1"/>
    <property type="molecule type" value="Genomic_DNA"/>
</dbReference>
<evidence type="ECO:0000256" key="2">
    <source>
        <dbReference type="ARBA" id="ARBA00012925"/>
    </source>
</evidence>
<feature type="binding site" evidence="9">
    <location>
        <position position="44"/>
    </location>
    <ligand>
        <name>Zn(2+)</name>
        <dbReference type="ChEBI" id="CHEBI:29105"/>
    </ligand>
</feature>
<dbReference type="SUPFAM" id="SSF53056">
    <property type="entry name" value="beta-carbonic anhydrase, cab"/>
    <property type="match status" value="1"/>
</dbReference>
<dbReference type="InterPro" id="IPR015892">
    <property type="entry name" value="Carbonic_anhydrase_CS"/>
</dbReference>
<keyword evidence="5 9" id="KW-0862">Zinc</keyword>
<feature type="binding site" evidence="9">
    <location>
        <position position="42"/>
    </location>
    <ligand>
        <name>Zn(2+)</name>
        <dbReference type="ChEBI" id="CHEBI:29105"/>
    </ligand>
</feature>
<dbReference type="SMART" id="SM00947">
    <property type="entry name" value="Pro_CA"/>
    <property type="match status" value="1"/>
</dbReference>
<evidence type="ECO:0000256" key="10">
    <source>
        <dbReference type="RuleBase" id="RU003956"/>
    </source>
</evidence>
<keyword evidence="4 9" id="KW-0479">Metal-binding</keyword>
<protein>
    <recommendedName>
        <fullName evidence="3 10">Carbonic anhydrase</fullName>
        <ecNumber evidence="2 10">4.2.1.1</ecNumber>
    </recommendedName>
    <alternativeName>
        <fullName evidence="7 10">Carbonate dehydratase</fullName>
    </alternativeName>
</protein>
<dbReference type="CDD" id="cd00884">
    <property type="entry name" value="beta_CA_cladeB"/>
    <property type="match status" value="1"/>
</dbReference>
<feature type="binding site" evidence="9">
    <location>
        <position position="103"/>
    </location>
    <ligand>
        <name>Zn(2+)</name>
        <dbReference type="ChEBI" id="CHEBI:29105"/>
    </ligand>
</feature>
<evidence type="ECO:0000256" key="8">
    <source>
        <dbReference type="ARBA" id="ARBA00048348"/>
    </source>
</evidence>
<gene>
    <name evidence="11" type="ORF">SAMN06295933_1320</name>
</gene>
<name>A0A1X7CVG8_9BACT</name>
<dbReference type="AlphaFoldDB" id="A0A1X7CVG8"/>
<dbReference type="STRING" id="1519643.SAMN06295933_1320"/>
<dbReference type="InterPro" id="IPR045066">
    <property type="entry name" value="Beta_CA_cladeB"/>
</dbReference>
<comment type="cofactor">
    <cofactor evidence="9">
        <name>Zn(2+)</name>
        <dbReference type="ChEBI" id="CHEBI:29105"/>
    </cofactor>
    <text evidence="9">Binds 1 zinc ion per subunit.</text>
</comment>
<dbReference type="OrthoDB" id="9797527at2"/>
<dbReference type="PANTHER" id="PTHR11002">
    <property type="entry name" value="CARBONIC ANHYDRASE"/>
    <property type="match status" value="1"/>
</dbReference>
<dbReference type="GO" id="GO:0008270">
    <property type="term" value="F:zinc ion binding"/>
    <property type="evidence" value="ECO:0007669"/>
    <property type="project" value="UniProtKB-UniRule"/>
</dbReference>
<dbReference type="InterPro" id="IPR001765">
    <property type="entry name" value="Carbonic_anhydrase"/>
</dbReference>
<evidence type="ECO:0000313" key="11">
    <source>
        <dbReference type="EMBL" id="SMF03927.1"/>
    </source>
</evidence>
<comment type="function">
    <text evidence="10">Reversible hydration of carbon dioxide.</text>
</comment>
<dbReference type="InterPro" id="IPR036874">
    <property type="entry name" value="Carbonic_anhydrase_sf"/>
</dbReference>
<comment type="similarity">
    <text evidence="1 10">Belongs to the beta-class carbonic anhydrase family.</text>
</comment>